<sequence>MTAEPLVSIRDLAVDFDGDAGLVHAVRGVSFDLHAGRTLAVVGESGSGKSVTANAMLRLLPKRGRIVNGSIVLRDPEGGGPVDIVKLDPNCEKMRQLRGARMAMIFQEPMTSLSPLHTVGDQVTEALRIHEEVTLPEAQERAMAVFRRVGFRDPKAMLTTYPFELSGGMRQRAMIAMALICKPALLIADEPTTALDVTTQAQILALIKELQAETRMAVLLITHDLGVVANMADDVVVMYRGQVMERGDLEDIFRRPQHPYLTALMRAVPHFDMKPGERLTPLREIRIDPAAAAAAAHCTRDPIPAGRTVLDVDGVTKTFTLRSGGLFGKPQRISALSNVSLSLPAGETLGLVGESGSGKTTLSKVIMRAMAPDCGSVCFDDGTGPRDVFKLAGPDLKAYRRAVQFVFQDPFSSLDPRMTVYDILAEPLRIHHIGNEDERFSRVKDLLELVGLDQRSMRRYPHSFSGGQRQRIGLARALALNPAVILCDEPTSALDVSVQAQILNLLKDLQSALGLSYLFVSHNLAVVDYMADDIAVMCRGVIVEKAPRETLFRSPRHPYTQALLAAVPSPDLDHPLDFSRVTQGGFSEPADWPEPFRLKAGETWPQLVEVEPGHCIALARPAPEATREPEQPAMRAAS</sequence>
<dbReference type="SUPFAM" id="SSF52540">
    <property type="entry name" value="P-loop containing nucleoside triphosphate hydrolases"/>
    <property type="match status" value="2"/>
</dbReference>
<feature type="domain" description="ABC transporter" evidence="6">
    <location>
        <begin position="7"/>
        <end position="265"/>
    </location>
</feature>
<organism evidence="7">
    <name type="scientific">Alsobacter sp. KACC 23698</name>
    <dbReference type="NCBI Taxonomy" id="3149229"/>
    <lineage>
        <taxon>Bacteria</taxon>
        <taxon>Pseudomonadati</taxon>
        <taxon>Pseudomonadota</taxon>
        <taxon>Alphaproteobacteria</taxon>
        <taxon>Hyphomicrobiales</taxon>
        <taxon>Alsobacteraceae</taxon>
        <taxon>Alsobacter</taxon>
    </lineage>
</organism>
<evidence type="ECO:0000256" key="5">
    <source>
        <dbReference type="ARBA" id="ARBA00022840"/>
    </source>
</evidence>
<dbReference type="GO" id="GO:0005524">
    <property type="term" value="F:ATP binding"/>
    <property type="evidence" value="ECO:0007669"/>
    <property type="project" value="UniProtKB-KW"/>
</dbReference>
<dbReference type="GO" id="GO:0055085">
    <property type="term" value="P:transmembrane transport"/>
    <property type="evidence" value="ECO:0007669"/>
    <property type="project" value="UniProtKB-ARBA"/>
</dbReference>
<dbReference type="InterPro" id="IPR017871">
    <property type="entry name" value="ABC_transporter-like_CS"/>
</dbReference>
<accession>A0AAU7JHP0</accession>
<dbReference type="InterPro" id="IPR003593">
    <property type="entry name" value="AAA+_ATPase"/>
</dbReference>
<dbReference type="Pfam" id="PF00005">
    <property type="entry name" value="ABC_tran"/>
    <property type="match status" value="2"/>
</dbReference>
<evidence type="ECO:0000256" key="4">
    <source>
        <dbReference type="ARBA" id="ARBA00022741"/>
    </source>
</evidence>
<dbReference type="RefSeq" id="WP_406856562.1">
    <property type="nucleotide sequence ID" value="NZ_CP157484.1"/>
</dbReference>
<dbReference type="InterPro" id="IPR003439">
    <property type="entry name" value="ABC_transporter-like_ATP-bd"/>
</dbReference>
<dbReference type="CDD" id="cd03257">
    <property type="entry name" value="ABC_NikE_OppD_transporters"/>
    <property type="match status" value="2"/>
</dbReference>
<evidence type="ECO:0000256" key="3">
    <source>
        <dbReference type="ARBA" id="ARBA00022448"/>
    </source>
</evidence>
<dbReference type="PANTHER" id="PTHR43776">
    <property type="entry name" value="TRANSPORT ATP-BINDING PROTEIN"/>
    <property type="match status" value="1"/>
</dbReference>
<keyword evidence="4" id="KW-0547">Nucleotide-binding</keyword>
<evidence type="ECO:0000256" key="1">
    <source>
        <dbReference type="ARBA" id="ARBA00004417"/>
    </source>
</evidence>
<dbReference type="GO" id="GO:0015833">
    <property type="term" value="P:peptide transport"/>
    <property type="evidence" value="ECO:0007669"/>
    <property type="project" value="InterPro"/>
</dbReference>
<dbReference type="Pfam" id="PF08352">
    <property type="entry name" value="oligo_HPY"/>
    <property type="match status" value="2"/>
</dbReference>
<reference evidence="7" key="1">
    <citation type="submission" date="2024-05" db="EMBL/GenBank/DDBJ databases">
        <authorList>
            <person name="Kim S."/>
            <person name="Heo J."/>
            <person name="Choi H."/>
            <person name="Choi Y."/>
            <person name="Kwon S.-W."/>
            <person name="Kim Y."/>
        </authorList>
    </citation>
    <scope>NUCLEOTIDE SEQUENCE</scope>
    <source>
        <strain evidence="7">KACC 23698</strain>
    </source>
</reference>
<gene>
    <name evidence="7" type="ORF">ABEG18_02715</name>
</gene>
<dbReference type="InterPro" id="IPR050319">
    <property type="entry name" value="ABC_transp_ATP-bind"/>
</dbReference>
<dbReference type="GO" id="GO:0005886">
    <property type="term" value="C:plasma membrane"/>
    <property type="evidence" value="ECO:0007669"/>
    <property type="project" value="UniProtKB-SubCell"/>
</dbReference>
<dbReference type="AlphaFoldDB" id="A0AAU7JHP0"/>
<feature type="domain" description="ABC transporter" evidence="6">
    <location>
        <begin position="310"/>
        <end position="564"/>
    </location>
</feature>
<dbReference type="InterPro" id="IPR027417">
    <property type="entry name" value="P-loop_NTPase"/>
</dbReference>
<dbReference type="Gene3D" id="3.40.50.300">
    <property type="entry name" value="P-loop containing nucleotide triphosphate hydrolases"/>
    <property type="match status" value="2"/>
</dbReference>
<dbReference type="InterPro" id="IPR013563">
    <property type="entry name" value="Oligopep_ABC_C"/>
</dbReference>
<evidence type="ECO:0000313" key="7">
    <source>
        <dbReference type="EMBL" id="XBO39715.1"/>
    </source>
</evidence>
<evidence type="ECO:0000259" key="6">
    <source>
        <dbReference type="PROSITE" id="PS50893"/>
    </source>
</evidence>
<protein>
    <submittedName>
        <fullName evidence="7">ABC transporter ATP-binding protein</fullName>
    </submittedName>
</protein>
<keyword evidence="3" id="KW-0813">Transport</keyword>
<comment type="subcellular location">
    <subcellularLocation>
        <location evidence="1">Cell inner membrane</location>
        <topology evidence="1">Peripheral membrane protein</topology>
    </subcellularLocation>
</comment>
<dbReference type="PROSITE" id="PS00211">
    <property type="entry name" value="ABC_TRANSPORTER_1"/>
    <property type="match status" value="2"/>
</dbReference>
<keyword evidence="5 7" id="KW-0067">ATP-binding</keyword>
<dbReference type="PROSITE" id="PS50893">
    <property type="entry name" value="ABC_TRANSPORTER_2"/>
    <property type="match status" value="2"/>
</dbReference>
<proteinExistence type="inferred from homology"/>
<dbReference type="FunFam" id="3.40.50.300:FF:000016">
    <property type="entry name" value="Oligopeptide ABC transporter ATP-binding component"/>
    <property type="match status" value="1"/>
</dbReference>
<comment type="similarity">
    <text evidence="2">Belongs to the ABC transporter superfamily.</text>
</comment>
<dbReference type="SMART" id="SM00382">
    <property type="entry name" value="AAA"/>
    <property type="match status" value="2"/>
</dbReference>
<dbReference type="GO" id="GO:0016887">
    <property type="term" value="F:ATP hydrolysis activity"/>
    <property type="evidence" value="ECO:0007669"/>
    <property type="project" value="InterPro"/>
</dbReference>
<dbReference type="EMBL" id="CP157484">
    <property type="protein sequence ID" value="XBO39715.1"/>
    <property type="molecule type" value="Genomic_DNA"/>
</dbReference>
<evidence type="ECO:0000256" key="2">
    <source>
        <dbReference type="ARBA" id="ARBA00005417"/>
    </source>
</evidence>
<dbReference type="NCBIfam" id="NF008453">
    <property type="entry name" value="PRK11308.1"/>
    <property type="match status" value="2"/>
</dbReference>
<name>A0AAU7JHP0_9HYPH</name>